<reference evidence="1" key="2">
    <citation type="journal article" date="2015" name="Data Brief">
        <title>Shoot transcriptome of the giant reed, Arundo donax.</title>
        <authorList>
            <person name="Barrero R.A."/>
            <person name="Guerrero F.D."/>
            <person name="Moolhuijzen P."/>
            <person name="Goolsby J.A."/>
            <person name="Tidwell J."/>
            <person name="Bellgard S.E."/>
            <person name="Bellgard M.I."/>
        </authorList>
    </citation>
    <scope>NUCLEOTIDE SEQUENCE</scope>
    <source>
        <tissue evidence="1">Shoot tissue taken approximately 20 cm above the soil surface</tissue>
    </source>
</reference>
<organism evidence="1">
    <name type="scientific">Arundo donax</name>
    <name type="common">Giant reed</name>
    <name type="synonym">Donax arundinaceus</name>
    <dbReference type="NCBI Taxonomy" id="35708"/>
    <lineage>
        <taxon>Eukaryota</taxon>
        <taxon>Viridiplantae</taxon>
        <taxon>Streptophyta</taxon>
        <taxon>Embryophyta</taxon>
        <taxon>Tracheophyta</taxon>
        <taxon>Spermatophyta</taxon>
        <taxon>Magnoliopsida</taxon>
        <taxon>Liliopsida</taxon>
        <taxon>Poales</taxon>
        <taxon>Poaceae</taxon>
        <taxon>PACMAD clade</taxon>
        <taxon>Arundinoideae</taxon>
        <taxon>Arundineae</taxon>
        <taxon>Arundo</taxon>
    </lineage>
</organism>
<evidence type="ECO:0000313" key="1">
    <source>
        <dbReference type="EMBL" id="JAD93002.1"/>
    </source>
</evidence>
<reference evidence="1" key="1">
    <citation type="submission" date="2014-09" db="EMBL/GenBank/DDBJ databases">
        <authorList>
            <person name="Magalhaes I.L.F."/>
            <person name="Oliveira U."/>
            <person name="Santos F.R."/>
            <person name="Vidigal T.H.D.A."/>
            <person name="Brescovit A.D."/>
            <person name="Santos A.J."/>
        </authorList>
    </citation>
    <scope>NUCLEOTIDE SEQUENCE</scope>
    <source>
        <tissue evidence="1">Shoot tissue taken approximately 20 cm above the soil surface</tissue>
    </source>
</reference>
<dbReference type="AlphaFoldDB" id="A0A0A9EAJ2"/>
<sequence length="16" mass="1851">MNQCNQITWRSTVNGV</sequence>
<name>A0A0A9EAJ2_ARUDO</name>
<accession>A0A0A9EAJ2</accession>
<dbReference type="EMBL" id="GBRH01204893">
    <property type="protein sequence ID" value="JAD93002.1"/>
    <property type="molecule type" value="Transcribed_RNA"/>
</dbReference>
<protein>
    <submittedName>
        <fullName evidence="1">Uncharacterized protein</fullName>
    </submittedName>
</protein>
<proteinExistence type="predicted"/>